<reference evidence="1 2" key="1">
    <citation type="submission" date="2024-01" db="EMBL/GenBank/DDBJ databases">
        <title>Genome insights into Plantactinospora veratri sp. nov.</title>
        <authorList>
            <person name="Wang L."/>
        </authorList>
    </citation>
    <scope>NUCLEOTIDE SEQUENCE [LARGE SCALE GENOMIC DNA]</scope>
    <source>
        <strain evidence="1 2">NEAU-FHS4</strain>
    </source>
</reference>
<gene>
    <name evidence="1" type="ORF">V1634_01725</name>
</gene>
<dbReference type="Proteomes" id="UP001339911">
    <property type="component" value="Unassembled WGS sequence"/>
</dbReference>
<organism evidence="1 2">
    <name type="scientific">Plantactinospora veratri</name>
    <dbReference type="NCBI Taxonomy" id="1436122"/>
    <lineage>
        <taxon>Bacteria</taxon>
        <taxon>Bacillati</taxon>
        <taxon>Actinomycetota</taxon>
        <taxon>Actinomycetes</taxon>
        <taxon>Micromonosporales</taxon>
        <taxon>Micromonosporaceae</taxon>
        <taxon>Plantactinospora</taxon>
    </lineage>
</organism>
<proteinExistence type="predicted"/>
<dbReference type="RefSeq" id="WP_331205930.1">
    <property type="nucleotide sequence ID" value="NZ_JAZGQL010000001.1"/>
</dbReference>
<dbReference type="Pfam" id="PF06224">
    <property type="entry name" value="AlkZ-like"/>
    <property type="match status" value="1"/>
</dbReference>
<name>A0ABU7S7G3_9ACTN</name>
<keyword evidence="1" id="KW-0238">DNA-binding</keyword>
<evidence type="ECO:0000313" key="1">
    <source>
        <dbReference type="EMBL" id="MEE6305552.1"/>
    </source>
</evidence>
<comment type="caution">
    <text evidence="1">The sequence shown here is derived from an EMBL/GenBank/DDBJ whole genome shotgun (WGS) entry which is preliminary data.</text>
</comment>
<dbReference type="PANTHER" id="PTHR38479">
    <property type="entry name" value="LMO0824 PROTEIN"/>
    <property type="match status" value="1"/>
</dbReference>
<protein>
    <submittedName>
        <fullName evidence="1">Winged helix DNA-binding domain-containing protein</fullName>
    </submittedName>
</protein>
<accession>A0ABU7S7G3</accession>
<sequence length="366" mass="40724">MTLLTRRALNRATLHRQLLLARSDRRPAELLEHLVGMQAQTPHTWYVGFWSRLRDCRPEAVAELLTTREAVRIALMRSTIHLVTATDALALRPLLQPVIERGTAHTYGRRLAGLSRDEVVAAGRELLDERPLTFGQLGSALGRRWPDRDPAALAQAVRAWVPLVQVPPRGVWGRSGLAAHQSVERWLGATPPREDSVEELVLRYLAAFGPASVRDVQVWSGLTRLAEVLERLRPSLVTFRDDSGTELFDLPDAVRPDPDVPAPPRFLYDFDNLLLSYADRSRVLTDEFRARSAVRNGQLPRGVLLDGVTAGIWTTAIERDSALLTVEPFVRLSAPDAEALTVEGVGLLRFLAGPERRPEVRIVAPS</sequence>
<dbReference type="GO" id="GO:0003677">
    <property type="term" value="F:DNA binding"/>
    <property type="evidence" value="ECO:0007669"/>
    <property type="project" value="UniProtKB-KW"/>
</dbReference>
<dbReference type="InterPro" id="IPR009351">
    <property type="entry name" value="AlkZ-like"/>
</dbReference>
<keyword evidence="2" id="KW-1185">Reference proteome</keyword>
<evidence type="ECO:0000313" key="2">
    <source>
        <dbReference type="Proteomes" id="UP001339911"/>
    </source>
</evidence>
<dbReference type="EMBL" id="JAZGQL010000001">
    <property type="protein sequence ID" value="MEE6305552.1"/>
    <property type="molecule type" value="Genomic_DNA"/>
</dbReference>
<dbReference type="PANTHER" id="PTHR38479:SF2">
    <property type="entry name" value="WINGED HELIX DNA-BINDING DOMAIN-CONTAINING PROTEIN"/>
    <property type="match status" value="1"/>
</dbReference>